<dbReference type="Pfam" id="PF14309">
    <property type="entry name" value="DUF4378"/>
    <property type="match status" value="1"/>
</dbReference>
<feature type="region of interest" description="Disordered" evidence="1">
    <location>
        <begin position="72"/>
        <end position="123"/>
    </location>
</feature>
<organism evidence="4 5">
    <name type="scientific">Turnera subulata</name>
    <dbReference type="NCBI Taxonomy" id="218843"/>
    <lineage>
        <taxon>Eukaryota</taxon>
        <taxon>Viridiplantae</taxon>
        <taxon>Streptophyta</taxon>
        <taxon>Embryophyta</taxon>
        <taxon>Tracheophyta</taxon>
        <taxon>Spermatophyta</taxon>
        <taxon>Magnoliopsida</taxon>
        <taxon>eudicotyledons</taxon>
        <taxon>Gunneridae</taxon>
        <taxon>Pentapetalae</taxon>
        <taxon>rosids</taxon>
        <taxon>fabids</taxon>
        <taxon>Malpighiales</taxon>
        <taxon>Passifloraceae</taxon>
        <taxon>Turnera</taxon>
    </lineage>
</organism>
<reference evidence="4" key="2">
    <citation type="journal article" date="2023" name="Plants (Basel)">
        <title>Annotation of the Turnera subulata (Passifloraceae) Draft Genome Reveals the S-Locus Evolved after the Divergence of Turneroideae from Passifloroideae in a Stepwise Manner.</title>
        <authorList>
            <person name="Henning P.M."/>
            <person name="Roalson E.H."/>
            <person name="Mir W."/>
            <person name="McCubbin A.G."/>
            <person name="Shore J.S."/>
        </authorList>
    </citation>
    <scope>NUCLEOTIDE SEQUENCE</scope>
    <source>
        <strain evidence="4">F60SS</strain>
    </source>
</reference>
<evidence type="ECO:0000313" key="5">
    <source>
        <dbReference type="Proteomes" id="UP001141552"/>
    </source>
</evidence>
<feature type="region of interest" description="Disordered" evidence="1">
    <location>
        <begin position="148"/>
        <end position="174"/>
    </location>
</feature>
<feature type="compositionally biased region" description="Low complexity" evidence="1">
    <location>
        <begin position="659"/>
        <end position="668"/>
    </location>
</feature>
<dbReference type="Pfam" id="PF12552">
    <property type="entry name" value="DUF3741"/>
    <property type="match status" value="1"/>
</dbReference>
<feature type="region of interest" description="Disordered" evidence="1">
    <location>
        <begin position="429"/>
        <end position="459"/>
    </location>
</feature>
<evidence type="ECO:0000313" key="4">
    <source>
        <dbReference type="EMBL" id="KAJ4834448.1"/>
    </source>
</evidence>
<dbReference type="Proteomes" id="UP001141552">
    <property type="component" value="Unassembled WGS sequence"/>
</dbReference>
<feature type="compositionally biased region" description="Basic and acidic residues" evidence="1">
    <location>
        <begin position="148"/>
        <end position="158"/>
    </location>
</feature>
<dbReference type="EMBL" id="JAKUCV010004695">
    <property type="protein sequence ID" value="KAJ4834448.1"/>
    <property type="molecule type" value="Genomic_DNA"/>
</dbReference>
<keyword evidence="5" id="KW-1185">Reference proteome</keyword>
<dbReference type="InterPro" id="IPR025486">
    <property type="entry name" value="DUF4378"/>
</dbReference>
<feature type="domain" description="DUF3741" evidence="2">
    <location>
        <begin position="258"/>
        <end position="300"/>
    </location>
</feature>
<feature type="compositionally biased region" description="Basic and acidic residues" evidence="1">
    <location>
        <begin position="619"/>
        <end position="635"/>
    </location>
</feature>
<evidence type="ECO:0008006" key="6">
    <source>
        <dbReference type="Google" id="ProtNLM"/>
    </source>
</evidence>
<feature type="region of interest" description="Disordered" evidence="1">
    <location>
        <begin position="578"/>
        <end position="734"/>
    </location>
</feature>
<protein>
    <recommendedName>
        <fullName evidence="6">DUF4378 domain-containing protein</fullName>
    </recommendedName>
</protein>
<evidence type="ECO:0000259" key="3">
    <source>
        <dbReference type="Pfam" id="PF14309"/>
    </source>
</evidence>
<dbReference type="InterPro" id="IPR022212">
    <property type="entry name" value="DUF3741"/>
</dbReference>
<gene>
    <name evidence="4" type="ORF">Tsubulata_007899</name>
</gene>
<feature type="region of interest" description="Disordered" evidence="1">
    <location>
        <begin position="350"/>
        <end position="369"/>
    </location>
</feature>
<proteinExistence type="predicted"/>
<feature type="compositionally biased region" description="Polar residues" evidence="1">
    <location>
        <begin position="97"/>
        <end position="119"/>
    </location>
</feature>
<feature type="domain" description="DUF4378" evidence="3">
    <location>
        <begin position="792"/>
        <end position="941"/>
    </location>
</feature>
<feature type="compositionally biased region" description="Basic and acidic residues" evidence="1">
    <location>
        <begin position="447"/>
        <end position="459"/>
    </location>
</feature>
<dbReference type="AlphaFoldDB" id="A0A9Q0JAF8"/>
<feature type="compositionally biased region" description="Basic residues" evidence="1">
    <location>
        <begin position="159"/>
        <end position="171"/>
    </location>
</feature>
<evidence type="ECO:0000259" key="2">
    <source>
        <dbReference type="Pfam" id="PF12552"/>
    </source>
</evidence>
<reference evidence="4" key="1">
    <citation type="submission" date="2022-02" db="EMBL/GenBank/DDBJ databases">
        <authorList>
            <person name="Henning P.M."/>
            <person name="McCubbin A.G."/>
            <person name="Shore J.S."/>
        </authorList>
    </citation>
    <scope>NUCLEOTIDE SEQUENCE</scope>
    <source>
        <strain evidence="4">F60SS</strain>
        <tissue evidence="4">Leaves</tissue>
    </source>
</reference>
<dbReference type="OrthoDB" id="770239at2759"/>
<comment type="caution">
    <text evidence="4">The sequence shown here is derived from an EMBL/GenBank/DDBJ whole genome shotgun (WGS) entry which is preliminary data.</text>
</comment>
<feature type="region of interest" description="Disordered" evidence="1">
    <location>
        <begin position="519"/>
        <end position="552"/>
    </location>
</feature>
<sequence>MKAGSILLQILKWCICEKLWPNKSYHTREILGSVMAKRSQRRPVRYERDQSGCMWGLISMLDFRQGRPNQKLISDKRRGSRNAAGANAKKKLVSPDENCQGTPDSVESTPAAATNSGSGKPSVKKLLEEEMFSEKNIMETKNVEAEIRRSNSELGDQKKKNHRRTRNRSRTKSCELPLESFDAIEGLESEQPRIQERKKKSSKSLDIDELMEEFCQQIHQKGISCTKHDQKDELHLLNHDSVSSDEKMREAIKFIIEKLISGKHLGEDENLHPSKEIRDALQVLSSDEEFLMKILQGPKSIMAKYVQNLWSVQGEKDEDTKSLAGSNLSEMDLKQSDEVVSCKQRKFFRRKSKSGGKIPATGDQESQTSNRIVILKPGPACIRNSDTDGSLGLPPESEFIVRNKGPMERISSHFFLAEIKRKLRHAMGKERQGISADGTSNRFPNKGFKENPGRNSPNKDHFFIERIVKLPMGVKKRGKSANLDECELGTEDETTNHSCQQLSNIYIEAKKHLSEIVSSETGDADTSGREAPKTLGRILSLPEYNSSPVGSPGKDWEQRFVTAQMTLSVHNKFQKQDEGVCCQGPSTSNVETQSSVSDDRTDNEAQIPRNPDTNPSAEPLHDKETDKTSCNHEDEATPEGDVELANATEIVIQEERNSSDSLSESSVSCLARDDENGDIPEVSDANDSSTCLKRDPDEESQPPSPTRSPSTSSPTNKFNDLEGPPEIPDRPSPISVLEPLFTEEDVSPASTRTRPVEPPVQPLTIRFEEHDSPSLDISIHLKACTEDKKPVFEFVKVVLQVSGVSWDEFYIRSHSSEQLLDPSVLVEVESYSSQLCADDRKLLFDLINEVLRDVYGSYFGCLPGLAFLKPSIRPIPDMKSAICEVWEEVCWHLLPLPLPRTLDQIVKRDMSKTGTWMDLRYDAENIFSEIGDAIFDDLIEDTWSSCANEIAESENPLVPAELEEKDSSINL</sequence>
<accession>A0A9Q0JAF8</accession>
<feature type="compositionally biased region" description="Polar residues" evidence="1">
    <location>
        <begin position="584"/>
        <end position="596"/>
    </location>
</feature>
<evidence type="ECO:0000256" key="1">
    <source>
        <dbReference type="SAM" id="MobiDB-lite"/>
    </source>
</evidence>
<dbReference type="PANTHER" id="PTHR47212:SF4">
    <property type="entry name" value="ADHESIN-LIKE PROTEIN, PUTATIVE (DUF3741)-RELATED"/>
    <property type="match status" value="1"/>
</dbReference>
<dbReference type="PANTHER" id="PTHR47212">
    <property type="entry name" value="ADHESIN-LIKE PROTEIN, PUTATIVE (DUF3741)-RELATED"/>
    <property type="match status" value="1"/>
</dbReference>
<name>A0A9Q0JAF8_9ROSI</name>